<sequence length="303" mass="34011">MKHAFCLAASIERLKTPEQTQQDDETPLLYYRLQNGRNSNNNMDEIFHESDDQPENKMTGHDKILLGLMIGVVVMMVITFTFNGLSGQGAPPLYLNSTGTISAKYETGITPAGSGPTLENPVPKIFPHKVYALSQLSDAVEEGFSTTEDKENADPNFDDEHSEPINFCSGDMLQIHISVHLHDYVGQYGSSRLSRQWHSKCQTKPAPTGISVQTEQTGAILTTGETQTRNPETDEFGIQVNRPCLTVEDMETDEDFAFYIGLPTKGVFRVLFESIEEVKIKQYNIKVKCGRPEKLRMNFSWYS</sequence>
<keyword evidence="1" id="KW-0472">Membrane</keyword>
<proteinExistence type="predicted"/>
<dbReference type="CTD" id="20243657"/>
<dbReference type="RefSeq" id="XP_009066296.1">
    <property type="nucleotide sequence ID" value="XM_009068048.1"/>
</dbReference>
<gene>
    <name evidence="2" type="ORF">LOTGIDRAFT_176270</name>
</gene>
<keyword evidence="3" id="KW-1185">Reference proteome</keyword>
<keyword evidence="1" id="KW-1133">Transmembrane helix</keyword>
<evidence type="ECO:0000256" key="1">
    <source>
        <dbReference type="SAM" id="Phobius"/>
    </source>
</evidence>
<organism evidence="2 3">
    <name type="scientific">Lottia gigantea</name>
    <name type="common">Giant owl limpet</name>
    <dbReference type="NCBI Taxonomy" id="225164"/>
    <lineage>
        <taxon>Eukaryota</taxon>
        <taxon>Metazoa</taxon>
        <taxon>Spiralia</taxon>
        <taxon>Lophotrochozoa</taxon>
        <taxon>Mollusca</taxon>
        <taxon>Gastropoda</taxon>
        <taxon>Patellogastropoda</taxon>
        <taxon>Lottioidea</taxon>
        <taxon>Lottiidae</taxon>
        <taxon>Lottia</taxon>
    </lineage>
</organism>
<dbReference type="KEGG" id="lgi:LOTGIDRAFT_176270"/>
<evidence type="ECO:0000313" key="3">
    <source>
        <dbReference type="Proteomes" id="UP000030746"/>
    </source>
</evidence>
<name>V3ZQ62_LOTGI</name>
<accession>V3ZQ62</accession>
<reference evidence="2 3" key="1">
    <citation type="journal article" date="2013" name="Nature">
        <title>Insights into bilaterian evolution from three spiralian genomes.</title>
        <authorList>
            <person name="Simakov O."/>
            <person name="Marletaz F."/>
            <person name="Cho S.J."/>
            <person name="Edsinger-Gonzales E."/>
            <person name="Havlak P."/>
            <person name="Hellsten U."/>
            <person name="Kuo D.H."/>
            <person name="Larsson T."/>
            <person name="Lv J."/>
            <person name="Arendt D."/>
            <person name="Savage R."/>
            <person name="Osoegawa K."/>
            <person name="de Jong P."/>
            <person name="Grimwood J."/>
            <person name="Chapman J.A."/>
            <person name="Shapiro H."/>
            <person name="Aerts A."/>
            <person name="Otillar R.P."/>
            <person name="Terry A.Y."/>
            <person name="Boore J.L."/>
            <person name="Grigoriev I.V."/>
            <person name="Lindberg D.R."/>
            <person name="Seaver E.C."/>
            <person name="Weisblat D.A."/>
            <person name="Putnam N.H."/>
            <person name="Rokhsar D.S."/>
        </authorList>
    </citation>
    <scope>NUCLEOTIDE SEQUENCE [LARGE SCALE GENOMIC DNA]</scope>
</reference>
<dbReference type="GeneID" id="20243657"/>
<dbReference type="AlphaFoldDB" id="V3ZQ62"/>
<dbReference type="Proteomes" id="UP000030746">
    <property type="component" value="Unassembled WGS sequence"/>
</dbReference>
<evidence type="ECO:0000313" key="2">
    <source>
        <dbReference type="EMBL" id="ESO83016.1"/>
    </source>
</evidence>
<dbReference type="EMBL" id="KB203815">
    <property type="protein sequence ID" value="ESO83016.1"/>
    <property type="molecule type" value="Genomic_DNA"/>
</dbReference>
<keyword evidence="1" id="KW-0812">Transmembrane</keyword>
<dbReference type="HOGENOM" id="CLU_919161_0_0_1"/>
<protein>
    <submittedName>
        <fullName evidence="2">Uncharacterized protein</fullName>
    </submittedName>
</protein>
<feature type="transmembrane region" description="Helical" evidence="1">
    <location>
        <begin position="64"/>
        <end position="85"/>
    </location>
</feature>